<keyword evidence="2" id="KW-1185">Reference proteome</keyword>
<evidence type="ECO:0000313" key="2">
    <source>
        <dbReference type="Proteomes" id="UP001060215"/>
    </source>
</evidence>
<evidence type="ECO:0000313" key="1">
    <source>
        <dbReference type="EMBL" id="KAI8000689.1"/>
    </source>
</evidence>
<protein>
    <submittedName>
        <fullName evidence="1">Protein AGENET DOMAIN (AGD)-CONTAINING P1</fullName>
    </submittedName>
</protein>
<proteinExistence type="predicted"/>
<reference evidence="1 2" key="1">
    <citation type="journal article" date="2022" name="Plant J.">
        <title>Chromosome-level genome of Camellia lanceoleosa provides a valuable resource for understanding genome evolution and self-incompatibility.</title>
        <authorList>
            <person name="Gong W."/>
            <person name="Xiao S."/>
            <person name="Wang L."/>
            <person name="Liao Z."/>
            <person name="Chang Y."/>
            <person name="Mo W."/>
            <person name="Hu G."/>
            <person name="Li W."/>
            <person name="Zhao G."/>
            <person name="Zhu H."/>
            <person name="Hu X."/>
            <person name="Ji K."/>
            <person name="Xiang X."/>
            <person name="Song Q."/>
            <person name="Yuan D."/>
            <person name="Jin S."/>
            <person name="Zhang L."/>
        </authorList>
    </citation>
    <scope>NUCLEOTIDE SEQUENCE [LARGE SCALE GENOMIC DNA]</scope>
    <source>
        <strain evidence="1">SQ_2022a</strain>
    </source>
</reference>
<organism evidence="1 2">
    <name type="scientific">Camellia lanceoleosa</name>
    <dbReference type="NCBI Taxonomy" id="1840588"/>
    <lineage>
        <taxon>Eukaryota</taxon>
        <taxon>Viridiplantae</taxon>
        <taxon>Streptophyta</taxon>
        <taxon>Embryophyta</taxon>
        <taxon>Tracheophyta</taxon>
        <taxon>Spermatophyta</taxon>
        <taxon>Magnoliopsida</taxon>
        <taxon>eudicotyledons</taxon>
        <taxon>Gunneridae</taxon>
        <taxon>Pentapetalae</taxon>
        <taxon>asterids</taxon>
        <taxon>Ericales</taxon>
        <taxon>Theaceae</taxon>
        <taxon>Camellia</taxon>
    </lineage>
</organism>
<name>A0ACC0GIB7_9ERIC</name>
<dbReference type="EMBL" id="CM045765">
    <property type="protein sequence ID" value="KAI8000689.1"/>
    <property type="molecule type" value="Genomic_DNA"/>
</dbReference>
<dbReference type="Proteomes" id="UP001060215">
    <property type="component" value="Chromosome 8"/>
</dbReference>
<gene>
    <name evidence="1" type="ORF">LOK49_LG09G02082</name>
</gene>
<accession>A0ACC0GIB7</accession>
<comment type="caution">
    <text evidence="1">The sequence shown here is derived from an EMBL/GenBank/DDBJ whole genome shotgun (WGS) entry which is preliminary data.</text>
</comment>
<sequence>MEDYRPNQPIEVRGKQEGFLGSHYPATLLAAIGRNHFLVRYQTRCTEARTRLLIESVDASEIRPVPPDLQISNFNAGDRVEAFVNGGWWVGRIARKIDPNYYVRLDSTGNEVHCAFYRVRIHLEWEDGNWVYPRNGPQNSQAKEGEEKKC</sequence>